<proteinExistence type="predicted"/>
<dbReference type="EMBL" id="CP104008">
    <property type="protein sequence ID" value="WFQ93033.1"/>
    <property type="molecule type" value="Genomic_DNA"/>
</dbReference>
<gene>
    <name evidence="1" type="ORF">MFERI14822_00826</name>
</gene>
<protein>
    <submittedName>
        <fullName evidence="1">Uncharacterized protein</fullName>
    </submittedName>
</protein>
<evidence type="ECO:0000313" key="1">
    <source>
        <dbReference type="EMBL" id="WFQ93033.1"/>
    </source>
</evidence>
<accession>A0AAX3TGJ7</accession>
<name>A0AAX3TGJ7_9MOLU</name>
<evidence type="ECO:0000313" key="2">
    <source>
        <dbReference type="Proteomes" id="UP001178743"/>
    </source>
</evidence>
<dbReference type="AlphaFoldDB" id="A0AAX3TGJ7"/>
<reference evidence="1" key="1">
    <citation type="submission" date="2022-06" db="EMBL/GenBank/DDBJ databases">
        <title>Comparative genomic analysis of Mycoplasma feriruminatoris and the Mycoplasma mycoides cluster.</title>
        <authorList>
            <person name="Baby V."/>
            <person name="Ambroset C."/>
            <person name="Gaurivaud P."/>
            <person name="Boury C."/>
            <person name="Guichoux E."/>
            <person name="Lartigue C."/>
            <person name="Tardy F."/>
            <person name="Sirand-Pugnet P."/>
        </authorList>
    </citation>
    <scope>NUCLEOTIDE SEQUENCE</scope>
    <source>
        <strain evidence="1">L14822</strain>
    </source>
</reference>
<dbReference type="Proteomes" id="UP001178743">
    <property type="component" value="Chromosome"/>
</dbReference>
<sequence length="144" mass="17518">MKVSNKLIQLDFLNNADIKEIQREATIRLEYTFFVTENFSKIPIFKSYKCYCKKLKRYFALEAEMPQIEFWQLDILDNNQVKFEFVDLGYFCMSCLRLYWLWPHIDEFTIPNLNEISQDFEEKAKYATSYLNDNKPILYWKISE</sequence>
<organism evidence="1 2">
    <name type="scientific">Mycoplasma feriruminatoris</name>
    <dbReference type="NCBI Taxonomy" id="1179777"/>
    <lineage>
        <taxon>Bacteria</taxon>
        <taxon>Bacillati</taxon>
        <taxon>Mycoplasmatota</taxon>
        <taxon>Mollicutes</taxon>
        <taxon>Mycoplasmataceae</taxon>
        <taxon>Mycoplasma</taxon>
    </lineage>
</organism>